<dbReference type="Gene3D" id="1.25.40.20">
    <property type="entry name" value="Ankyrin repeat-containing domain"/>
    <property type="match status" value="1"/>
</dbReference>
<evidence type="ECO:0000256" key="2">
    <source>
        <dbReference type="PROSITE-ProRule" id="PRU00023"/>
    </source>
</evidence>
<dbReference type="Pfam" id="PF12796">
    <property type="entry name" value="Ank_2"/>
    <property type="match status" value="1"/>
</dbReference>
<organism evidence="3">
    <name type="scientific">Clastoptera arizonana</name>
    <name type="common">Arizona spittle bug</name>
    <dbReference type="NCBI Taxonomy" id="38151"/>
    <lineage>
        <taxon>Eukaryota</taxon>
        <taxon>Metazoa</taxon>
        <taxon>Ecdysozoa</taxon>
        <taxon>Arthropoda</taxon>
        <taxon>Hexapoda</taxon>
        <taxon>Insecta</taxon>
        <taxon>Pterygota</taxon>
        <taxon>Neoptera</taxon>
        <taxon>Paraneoptera</taxon>
        <taxon>Hemiptera</taxon>
        <taxon>Auchenorrhyncha</taxon>
        <taxon>Cercopoidea</taxon>
        <taxon>Clastopteridae</taxon>
        <taxon>Clastoptera</taxon>
    </lineage>
</organism>
<sequence>MDHNPSPRDNAGYTPLHEACSRGHLDIVRLLLMYGANVSDSAHSGIRPLHEAVENGFTEIIRLLLSYGADPLLATYSGHTPMSLANDPETKALMQNHLADIQGNSSTSWEFASTRDESDPLLLNTDLLKDIPPPESLEPEETEVEYSEMCTPNLYQLLGEPHTDRWVLFQEIGPILKVKTRESLIKQLGQSHRNDFRDLKMTDFYDMAKCCTLLGVGDNILNPKAHKVTLVKYTDKVRSLLNIDTFVISGR</sequence>
<feature type="repeat" description="ANK" evidence="2">
    <location>
        <begin position="44"/>
        <end position="76"/>
    </location>
</feature>
<keyword evidence="2" id="KW-0040">ANK repeat</keyword>
<dbReference type="PANTHER" id="PTHR24117">
    <property type="entry name" value="AGAP007537-PB"/>
    <property type="match status" value="1"/>
</dbReference>
<dbReference type="InterPro" id="IPR002110">
    <property type="entry name" value="Ankyrin_rpt"/>
</dbReference>
<dbReference type="InterPro" id="IPR036770">
    <property type="entry name" value="Ankyrin_rpt-contain_sf"/>
</dbReference>
<gene>
    <name evidence="3" type="ORF">g.17322</name>
</gene>
<dbReference type="AlphaFoldDB" id="A0A1B6CIX9"/>
<name>A0A1B6CIX9_9HEMI</name>
<dbReference type="EMBL" id="GEDC01023995">
    <property type="protein sequence ID" value="JAS13303.1"/>
    <property type="molecule type" value="Transcribed_RNA"/>
</dbReference>
<dbReference type="PROSITE" id="PS50088">
    <property type="entry name" value="ANK_REPEAT"/>
    <property type="match status" value="2"/>
</dbReference>
<feature type="repeat" description="ANK" evidence="2">
    <location>
        <begin position="11"/>
        <end position="43"/>
    </location>
</feature>
<dbReference type="SUPFAM" id="SSF48403">
    <property type="entry name" value="Ankyrin repeat"/>
    <property type="match status" value="1"/>
</dbReference>
<dbReference type="SMART" id="SM00248">
    <property type="entry name" value="ANK"/>
    <property type="match status" value="2"/>
</dbReference>
<evidence type="ECO:0000313" key="3">
    <source>
        <dbReference type="EMBL" id="JAS13303.1"/>
    </source>
</evidence>
<dbReference type="PANTHER" id="PTHR24117:SF9">
    <property type="entry name" value="BCL-6 COREPRESSOR PCGF1 BINDING DOMAIN-CONTAINING PROTEIN"/>
    <property type="match status" value="1"/>
</dbReference>
<dbReference type="GO" id="GO:0003714">
    <property type="term" value="F:transcription corepressor activity"/>
    <property type="evidence" value="ECO:0007669"/>
    <property type="project" value="TreeGrafter"/>
</dbReference>
<reference evidence="3" key="1">
    <citation type="submission" date="2015-12" db="EMBL/GenBank/DDBJ databases">
        <title>De novo transcriptome assembly of four potential Pierce s Disease insect vectors from Arizona vineyards.</title>
        <authorList>
            <person name="Tassone E.E."/>
        </authorList>
    </citation>
    <scope>NUCLEOTIDE SEQUENCE</scope>
</reference>
<comment type="similarity">
    <text evidence="1">Belongs to the BCOR family.</text>
</comment>
<accession>A0A1B6CIX9</accession>
<dbReference type="GO" id="GO:0000122">
    <property type="term" value="P:negative regulation of transcription by RNA polymerase II"/>
    <property type="evidence" value="ECO:0007669"/>
    <property type="project" value="TreeGrafter"/>
</dbReference>
<dbReference type="InterPro" id="IPR047144">
    <property type="entry name" value="BCOR-like"/>
</dbReference>
<protein>
    <submittedName>
        <fullName evidence="3">Uncharacterized protein</fullName>
    </submittedName>
</protein>
<dbReference type="GO" id="GO:0005634">
    <property type="term" value="C:nucleus"/>
    <property type="evidence" value="ECO:0007669"/>
    <property type="project" value="TreeGrafter"/>
</dbReference>
<dbReference type="PRINTS" id="PR01415">
    <property type="entry name" value="ANKYRIN"/>
</dbReference>
<proteinExistence type="inferred from homology"/>
<evidence type="ECO:0000256" key="1">
    <source>
        <dbReference type="ARBA" id="ARBA00034703"/>
    </source>
</evidence>
<dbReference type="PROSITE" id="PS50297">
    <property type="entry name" value="ANK_REP_REGION"/>
    <property type="match status" value="2"/>
</dbReference>